<comment type="caution">
    <text evidence="7">The sequence shown here is derived from an EMBL/GenBank/DDBJ whole genome shotgun (WGS) entry which is preliminary data.</text>
</comment>
<evidence type="ECO:0000256" key="5">
    <source>
        <dbReference type="ARBA" id="ARBA00023157"/>
    </source>
</evidence>
<feature type="chain" id="PRO_5044796109" evidence="6">
    <location>
        <begin position="21"/>
        <end position="533"/>
    </location>
</feature>
<dbReference type="InterPro" id="IPR036728">
    <property type="entry name" value="PBP_GOBP_sf"/>
</dbReference>
<comment type="subcellular location">
    <subcellularLocation>
        <location evidence="1">Secreted</location>
    </subcellularLocation>
</comment>
<dbReference type="GO" id="GO:0005576">
    <property type="term" value="C:extracellular region"/>
    <property type="evidence" value="ECO:0007669"/>
    <property type="project" value="UniProtKB-SubCell"/>
</dbReference>
<feature type="signal peptide" evidence="6">
    <location>
        <begin position="1"/>
        <end position="20"/>
    </location>
</feature>
<keyword evidence="3" id="KW-0964">Secreted</keyword>
<dbReference type="CDD" id="cd23992">
    <property type="entry name" value="PBP_GOBP"/>
    <property type="match status" value="2"/>
</dbReference>
<dbReference type="Gene3D" id="1.10.238.20">
    <property type="entry name" value="Pheromone/general odorant binding protein domain"/>
    <property type="match status" value="2"/>
</dbReference>
<proteinExistence type="inferred from homology"/>
<organism evidence="7 8">
    <name type="scientific">Culex pipiens pipiens</name>
    <name type="common">Northern house mosquito</name>
    <dbReference type="NCBI Taxonomy" id="38569"/>
    <lineage>
        <taxon>Eukaryota</taxon>
        <taxon>Metazoa</taxon>
        <taxon>Ecdysozoa</taxon>
        <taxon>Arthropoda</taxon>
        <taxon>Hexapoda</taxon>
        <taxon>Insecta</taxon>
        <taxon>Pterygota</taxon>
        <taxon>Neoptera</taxon>
        <taxon>Endopterygota</taxon>
        <taxon>Diptera</taxon>
        <taxon>Nematocera</taxon>
        <taxon>Culicoidea</taxon>
        <taxon>Culicidae</taxon>
        <taxon>Culicinae</taxon>
        <taxon>Culicini</taxon>
        <taxon>Culex</taxon>
        <taxon>Culex</taxon>
    </lineage>
</organism>
<dbReference type="AlphaFoldDB" id="A0ABD1DW76"/>
<evidence type="ECO:0000256" key="6">
    <source>
        <dbReference type="SAM" id="SignalP"/>
    </source>
</evidence>
<evidence type="ECO:0000256" key="2">
    <source>
        <dbReference type="ARBA" id="ARBA00008098"/>
    </source>
</evidence>
<evidence type="ECO:0000256" key="1">
    <source>
        <dbReference type="ARBA" id="ARBA00004613"/>
    </source>
</evidence>
<reference evidence="7 8" key="1">
    <citation type="submission" date="2024-05" db="EMBL/GenBank/DDBJ databases">
        <title>Culex pipiens pipiens assembly and annotation.</title>
        <authorList>
            <person name="Alout H."/>
            <person name="Durand T."/>
        </authorList>
    </citation>
    <scope>NUCLEOTIDE SEQUENCE [LARGE SCALE GENOMIC DNA]</scope>
    <source>
        <strain evidence="7">HA-2024</strain>
        <tissue evidence="7">Whole body</tissue>
    </source>
</reference>
<dbReference type="PANTHER" id="PTHR11857">
    <property type="entry name" value="ODORANT BINDING PROTEIN-RELATED"/>
    <property type="match status" value="1"/>
</dbReference>
<keyword evidence="4 6" id="KW-0732">Signal</keyword>
<evidence type="ECO:0000256" key="3">
    <source>
        <dbReference type="ARBA" id="ARBA00022525"/>
    </source>
</evidence>
<dbReference type="Pfam" id="PF01395">
    <property type="entry name" value="PBP_GOBP"/>
    <property type="match status" value="2"/>
</dbReference>
<keyword evidence="5" id="KW-1015">Disulfide bond</keyword>
<dbReference type="Proteomes" id="UP001562425">
    <property type="component" value="Unassembled WGS sequence"/>
</dbReference>
<evidence type="ECO:0000256" key="4">
    <source>
        <dbReference type="ARBA" id="ARBA00022729"/>
    </source>
</evidence>
<evidence type="ECO:0000313" key="8">
    <source>
        <dbReference type="Proteomes" id="UP001562425"/>
    </source>
</evidence>
<dbReference type="SUPFAM" id="SSF47565">
    <property type="entry name" value="Insect pheromone/odorant-binding proteins"/>
    <property type="match status" value="3"/>
</dbReference>
<comment type="similarity">
    <text evidence="2">Belongs to the PBP/GOBP family.</text>
</comment>
<dbReference type="InterPro" id="IPR006170">
    <property type="entry name" value="PBP/GOBP"/>
</dbReference>
<sequence>MKVWSTSMVVALVLPALTLAVHWQDPFIKSFADAQKECVGYLRLTDETLERYIKSGYPDEHSTRKLIHCILVNLHAWDQVDGITDYVFSQFFDPAPSDSCNKNRTEECLCENVARIPLHEQLKRAHRSFLCYYRNFGNINEGNHFIPYSNTTQKQHYKESFEIQDVTRTVLQQWADGDIVDTPQFSETFFTFVTRAGFYNPDWGFDLDRVYVQTGNSAIITEETRSCEASVRKQYCEEPKRVAQTFKQCLKDNECAEYQGLSNETVEHYARNGYPDNSCVRELVHCIVFTVNAWHEVSGIQDHVISQFFNPAPSDSSYQDRTKDCLRETVDCLPKHDQQGRAYNSFLCYYRNYGNVVQERKYVPYFDLIRERYYKDSFVVKSVPRNVLRQFAAGDILNTEQFAGVYYTYALGAGFYDLVDGLNLERVYVQFGIPEILSESTRCCVTSVRRQYPEGPKRAEETFKQCLQHLLPSLKTIQKSAQEYLEETPEHVLPLPSSPSCHKCGSPAPCKTCGIAEIPHFNVHRPCYNGQCY</sequence>
<accession>A0ABD1DW76</accession>
<keyword evidence="8" id="KW-1185">Reference proteome</keyword>
<dbReference type="PANTHER" id="PTHR11857:SF46">
    <property type="entry name" value="GENERAL ODORANT-BINDING PROTEIN 99A-RELATED"/>
    <property type="match status" value="1"/>
</dbReference>
<dbReference type="EMBL" id="JBEHCU010001230">
    <property type="protein sequence ID" value="KAL1403693.1"/>
    <property type="molecule type" value="Genomic_DNA"/>
</dbReference>
<evidence type="ECO:0000313" key="7">
    <source>
        <dbReference type="EMBL" id="KAL1403693.1"/>
    </source>
</evidence>
<protein>
    <submittedName>
        <fullName evidence="7">Uncharacterized protein</fullName>
    </submittedName>
</protein>
<name>A0ABD1DW76_CULPP</name>
<gene>
    <name evidence="7" type="ORF">pipiens_005588</name>
</gene>